<feature type="coiled-coil region" evidence="1">
    <location>
        <begin position="36"/>
        <end position="66"/>
    </location>
</feature>
<dbReference type="RefSeq" id="WP_353062221.1">
    <property type="nucleotide sequence ID" value="NZ_CP132942.1"/>
</dbReference>
<gene>
    <name evidence="2" type="ORF">RBB77_13015</name>
</gene>
<keyword evidence="1" id="KW-0175">Coiled coil</keyword>
<dbReference type="EMBL" id="CP132942">
    <property type="protein sequence ID" value="XCB31378.1"/>
    <property type="molecule type" value="Genomic_DNA"/>
</dbReference>
<dbReference type="AlphaFoldDB" id="A0AAU7ZKH8"/>
<reference evidence="2" key="2">
    <citation type="journal article" date="2024" name="Environ. Microbiol.">
        <title>Genome analysis and description of Tunturibacter gen. nov. expands the diversity of Terriglobia in tundra soils.</title>
        <authorList>
            <person name="Messyasz A."/>
            <person name="Mannisto M.K."/>
            <person name="Kerkhof L.J."/>
            <person name="Haggblom M.M."/>
        </authorList>
    </citation>
    <scope>NUCLEOTIDE SEQUENCE</scope>
    <source>
        <strain evidence="2">X5P6</strain>
    </source>
</reference>
<reference evidence="2" key="1">
    <citation type="submission" date="2023-08" db="EMBL/GenBank/DDBJ databases">
        <authorList>
            <person name="Messyasz A."/>
            <person name="Mannisto M.K."/>
            <person name="Kerkhof L.J."/>
            <person name="Haggblom M."/>
        </authorList>
    </citation>
    <scope>NUCLEOTIDE SEQUENCE</scope>
    <source>
        <strain evidence="2">X5P6</strain>
    </source>
</reference>
<dbReference type="KEGG" id="tpsc:RBB77_13015"/>
<organism evidence="2">
    <name type="scientific">Tunturiibacter psychrotolerans</name>
    <dbReference type="NCBI Taxonomy" id="3069686"/>
    <lineage>
        <taxon>Bacteria</taxon>
        <taxon>Pseudomonadati</taxon>
        <taxon>Acidobacteriota</taxon>
        <taxon>Terriglobia</taxon>
        <taxon>Terriglobales</taxon>
        <taxon>Acidobacteriaceae</taxon>
        <taxon>Tunturiibacter</taxon>
    </lineage>
</organism>
<accession>A0AAU7ZKH8</accession>
<proteinExistence type="predicted"/>
<evidence type="ECO:0000256" key="1">
    <source>
        <dbReference type="SAM" id="Coils"/>
    </source>
</evidence>
<name>A0AAU7ZKH8_9BACT</name>
<protein>
    <submittedName>
        <fullName evidence="2">Uncharacterized protein</fullName>
    </submittedName>
</protein>
<evidence type="ECO:0000313" key="2">
    <source>
        <dbReference type="EMBL" id="XCB31378.1"/>
    </source>
</evidence>
<sequence length="188" mass="20761">MVEPTQIVITQATSHLQQFLEVTQLAATIFLAIVAVLQAKAANSQAETAREQAEAAKIQARTAKAQLDVSLSPKLLPLTWEVMPGGGCLTLLNQGQGTAYAVQWHFDREHNGADGEDSVPNGASTIIRLINPNLDRELIVTYHDKSGEEFTTRLTPTDQTLNYEYREPEGQELIKQLRAAQRGRRIGR</sequence>